<evidence type="ECO:0000313" key="9">
    <source>
        <dbReference type="Proteomes" id="UP001162131"/>
    </source>
</evidence>
<dbReference type="SMART" id="SM00174">
    <property type="entry name" value="RHO"/>
    <property type="match status" value="1"/>
</dbReference>
<sequence>MTIPNEEFDFIYKIVLVGDTAVGKTNLVSRYLKNTQPKNSNPTIGVEFSTRAFTLKSGITIKAQIWDTAGQERYHAIVSAHYRRAIGALAVYDVTSFKSFCSISRWLNELKDKADPSILIILVGNKIDLLYKNPALREVSSEHAKKFADEEGLLFIETSALIGTKVSEAFEILIEGIYEKTKDRIIDDEKEGITKSLAQIEPKNRRCC</sequence>
<dbReference type="Gene3D" id="3.40.50.300">
    <property type="entry name" value="P-loop containing nucleotide triphosphate hydrolases"/>
    <property type="match status" value="1"/>
</dbReference>
<organism evidence="8 9">
    <name type="scientific">Blepharisma stoltei</name>
    <dbReference type="NCBI Taxonomy" id="1481888"/>
    <lineage>
        <taxon>Eukaryota</taxon>
        <taxon>Sar</taxon>
        <taxon>Alveolata</taxon>
        <taxon>Ciliophora</taxon>
        <taxon>Postciliodesmatophora</taxon>
        <taxon>Heterotrichea</taxon>
        <taxon>Heterotrichida</taxon>
        <taxon>Blepharismidae</taxon>
        <taxon>Blepharisma</taxon>
    </lineage>
</organism>
<evidence type="ECO:0000256" key="2">
    <source>
        <dbReference type="ARBA" id="ARBA00006270"/>
    </source>
</evidence>
<keyword evidence="9" id="KW-1185">Reference proteome</keyword>
<dbReference type="PROSITE" id="PS51420">
    <property type="entry name" value="RHO"/>
    <property type="match status" value="1"/>
</dbReference>
<evidence type="ECO:0000256" key="3">
    <source>
        <dbReference type="ARBA" id="ARBA00022741"/>
    </source>
</evidence>
<dbReference type="InterPro" id="IPR050209">
    <property type="entry name" value="Rab_GTPases_membrane_traffic"/>
</dbReference>
<keyword evidence="3" id="KW-0547">Nucleotide-binding</keyword>
<evidence type="ECO:0000256" key="6">
    <source>
        <dbReference type="ARBA" id="ARBA00023288"/>
    </source>
</evidence>
<keyword evidence="7" id="KW-0636">Prenylation</keyword>
<evidence type="ECO:0000256" key="7">
    <source>
        <dbReference type="ARBA" id="ARBA00023289"/>
    </source>
</evidence>
<gene>
    <name evidence="8" type="ORF">BSTOLATCC_MIC32969</name>
</gene>
<dbReference type="EMBL" id="CAJZBQ010000033">
    <property type="protein sequence ID" value="CAG9323064.1"/>
    <property type="molecule type" value="Genomic_DNA"/>
</dbReference>
<comment type="caution">
    <text evidence="8">The sequence shown here is derived from an EMBL/GenBank/DDBJ whole genome shotgun (WGS) entry which is preliminary data.</text>
</comment>
<comment type="subcellular location">
    <subcellularLocation>
        <location evidence="1">Membrane</location>
        <topology evidence="1">Lipid-anchor</topology>
    </subcellularLocation>
</comment>
<keyword evidence="6" id="KW-0449">Lipoprotein</keyword>
<dbReference type="InterPro" id="IPR005225">
    <property type="entry name" value="Small_GTP-bd"/>
</dbReference>
<accession>A0AAU9J4B9</accession>
<name>A0AAU9J4B9_9CILI</name>
<evidence type="ECO:0000256" key="1">
    <source>
        <dbReference type="ARBA" id="ARBA00004635"/>
    </source>
</evidence>
<evidence type="ECO:0000313" key="8">
    <source>
        <dbReference type="EMBL" id="CAG9323064.1"/>
    </source>
</evidence>
<evidence type="ECO:0000256" key="5">
    <source>
        <dbReference type="ARBA" id="ARBA00023136"/>
    </source>
</evidence>
<dbReference type="InterPro" id="IPR027417">
    <property type="entry name" value="P-loop_NTPase"/>
</dbReference>
<dbReference type="PROSITE" id="PS51421">
    <property type="entry name" value="RAS"/>
    <property type="match status" value="1"/>
</dbReference>
<proteinExistence type="inferred from homology"/>
<dbReference type="InterPro" id="IPR001806">
    <property type="entry name" value="Small_GTPase"/>
</dbReference>
<protein>
    <submittedName>
        <fullName evidence="8">Uncharacterized protein</fullName>
    </submittedName>
</protein>
<dbReference type="PANTHER" id="PTHR47979">
    <property type="entry name" value="DRAB11-RELATED"/>
    <property type="match status" value="1"/>
</dbReference>
<evidence type="ECO:0000256" key="4">
    <source>
        <dbReference type="ARBA" id="ARBA00023134"/>
    </source>
</evidence>
<keyword evidence="4" id="KW-0342">GTP-binding</keyword>
<dbReference type="SMART" id="SM00175">
    <property type="entry name" value="RAB"/>
    <property type="match status" value="1"/>
</dbReference>
<dbReference type="GO" id="GO:0016020">
    <property type="term" value="C:membrane"/>
    <property type="evidence" value="ECO:0007669"/>
    <property type="project" value="UniProtKB-SubCell"/>
</dbReference>
<dbReference type="SMART" id="SM00173">
    <property type="entry name" value="RAS"/>
    <property type="match status" value="1"/>
</dbReference>
<reference evidence="8" key="1">
    <citation type="submission" date="2021-09" db="EMBL/GenBank/DDBJ databases">
        <authorList>
            <consortium name="AG Swart"/>
            <person name="Singh M."/>
            <person name="Singh A."/>
            <person name="Seah K."/>
            <person name="Emmerich C."/>
        </authorList>
    </citation>
    <scope>NUCLEOTIDE SEQUENCE</scope>
    <source>
        <strain evidence="8">ATCC30299</strain>
    </source>
</reference>
<keyword evidence="5" id="KW-0472">Membrane</keyword>
<dbReference type="PRINTS" id="PR00449">
    <property type="entry name" value="RASTRNSFRMNG"/>
</dbReference>
<dbReference type="GO" id="GO:0005525">
    <property type="term" value="F:GTP binding"/>
    <property type="evidence" value="ECO:0007669"/>
    <property type="project" value="UniProtKB-KW"/>
</dbReference>
<dbReference type="NCBIfam" id="TIGR00231">
    <property type="entry name" value="small_GTP"/>
    <property type="match status" value="1"/>
</dbReference>
<comment type="similarity">
    <text evidence="2">Belongs to the small GTPase superfamily. Rab family.</text>
</comment>
<dbReference type="SUPFAM" id="SSF52540">
    <property type="entry name" value="P-loop containing nucleoside triphosphate hydrolases"/>
    <property type="match status" value="1"/>
</dbReference>
<dbReference type="PROSITE" id="PS51419">
    <property type="entry name" value="RAB"/>
    <property type="match status" value="1"/>
</dbReference>
<dbReference type="SMART" id="SM00176">
    <property type="entry name" value="RAN"/>
    <property type="match status" value="1"/>
</dbReference>
<dbReference type="GO" id="GO:0003924">
    <property type="term" value="F:GTPase activity"/>
    <property type="evidence" value="ECO:0007669"/>
    <property type="project" value="InterPro"/>
</dbReference>
<dbReference type="FunFam" id="3.40.50.300:FF:000274">
    <property type="entry name" value="ras-related protein RABA5a"/>
    <property type="match status" value="1"/>
</dbReference>
<dbReference type="Proteomes" id="UP001162131">
    <property type="component" value="Unassembled WGS sequence"/>
</dbReference>
<dbReference type="AlphaFoldDB" id="A0AAU9J4B9"/>
<dbReference type="Pfam" id="PF00071">
    <property type="entry name" value="Ras"/>
    <property type="match status" value="1"/>
</dbReference>